<dbReference type="PANTHER" id="PTHR21024">
    <property type="entry name" value="GROWTH HORMONE-INDUCIBLE SOLUBLE PROTEIN-RELATED"/>
    <property type="match status" value="1"/>
</dbReference>
<sequence length="77" mass="8928">MPGPNPELRRQVIAIYKELLYLGREYPLGFKYFQPRLHRAFMSRAAERDEDKIRAGIAQAEYVKKGLCVALCSNSWP</sequence>
<dbReference type="CDD" id="cd20265">
    <property type="entry name" value="Complex1_LYR_ETFRF1_LYRM5"/>
    <property type="match status" value="1"/>
</dbReference>
<dbReference type="GO" id="GO:0005739">
    <property type="term" value="C:mitochondrion"/>
    <property type="evidence" value="ECO:0007669"/>
    <property type="project" value="TreeGrafter"/>
</dbReference>
<evidence type="ECO:0000256" key="1">
    <source>
        <dbReference type="ARBA" id="ARBA00009508"/>
    </source>
</evidence>
<dbReference type="PANTHER" id="PTHR21024:SF0">
    <property type="entry name" value="ELECTRON TRANSFER FLAVOPROTEIN REGULATORY FACTOR 1"/>
    <property type="match status" value="1"/>
</dbReference>
<dbReference type="Proteomes" id="UP000811619">
    <property type="component" value="Unassembled WGS sequence"/>
</dbReference>
<evidence type="ECO:0000313" key="2">
    <source>
        <dbReference type="EMBL" id="KAG5929966.1"/>
    </source>
</evidence>
<dbReference type="Pfam" id="PF13233">
    <property type="entry name" value="Complex1_LYR_2"/>
    <property type="match status" value="1"/>
</dbReference>
<protein>
    <recommendedName>
        <fullName evidence="4">NADH-ubiquinone oxidoreductase complex 1/LYR family protein</fullName>
    </recommendedName>
</protein>
<dbReference type="OrthoDB" id="10258445at2759"/>
<dbReference type="InterPro" id="IPR052000">
    <property type="entry name" value="ETFRF1"/>
</dbReference>
<dbReference type="EMBL" id="SRPY01000030">
    <property type="protein sequence ID" value="KAG5929966.1"/>
    <property type="molecule type" value="Genomic_DNA"/>
</dbReference>
<comment type="similarity">
    <text evidence="1">Belongs to the complex I LYR family.</text>
</comment>
<organism evidence="2 3">
    <name type="scientific">Claviceps africana</name>
    <dbReference type="NCBI Taxonomy" id="83212"/>
    <lineage>
        <taxon>Eukaryota</taxon>
        <taxon>Fungi</taxon>
        <taxon>Dikarya</taxon>
        <taxon>Ascomycota</taxon>
        <taxon>Pezizomycotina</taxon>
        <taxon>Sordariomycetes</taxon>
        <taxon>Hypocreomycetidae</taxon>
        <taxon>Hypocreales</taxon>
        <taxon>Clavicipitaceae</taxon>
        <taxon>Claviceps</taxon>
    </lineage>
</organism>
<evidence type="ECO:0008006" key="4">
    <source>
        <dbReference type="Google" id="ProtNLM"/>
    </source>
</evidence>
<comment type="caution">
    <text evidence="2">The sequence shown here is derived from an EMBL/GenBank/DDBJ whole genome shotgun (WGS) entry which is preliminary data.</text>
</comment>
<accession>A0A8K0NLS1</accession>
<name>A0A8K0NLS1_9HYPO</name>
<proteinExistence type="inferred from homology"/>
<dbReference type="GO" id="GO:0090324">
    <property type="term" value="P:negative regulation of oxidative phosphorylation"/>
    <property type="evidence" value="ECO:0007669"/>
    <property type="project" value="InterPro"/>
</dbReference>
<dbReference type="GO" id="GO:0022904">
    <property type="term" value="P:respiratory electron transport chain"/>
    <property type="evidence" value="ECO:0007669"/>
    <property type="project" value="TreeGrafter"/>
</dbReference>
<keyword evidence="3" id="KW-1185">Reference proteome</keyword>
<gene>
    <name evidence="2" type="ORF">E4U42_003620</name>
</gene>
<evidence type="ECO:0000313" key="3">
    <source>
        <dbReference type="Proteomes" id="UP000811619"/>
    </source>
</evidence>
<dbReference type="AlphaFoldDB" id="A0A8K0NLS1"/>
<reference evidence="2" key="1">
    <citation type="journal article" date="2020" name="bioRxiv">
        <title>Whole genome comparisons of ergot fungi reveals the divergence and evolution of species within the genus Claviceps are the result of varying mechanisms driving genome evolution and host range expansion.</title>
        <authorList>
            <person name="Wyka S.A."/>
            <person name="Mondo S.J."/>
            <person name="Liu M."/>
            <person name="Dettman J."/>
            <person name="Nalam V."/>
            <person name="Broders K.D."/>
        </authorList>
    </citation>
    <scope>NUCLEOTIDE SEQUENCE</scope>
    <source>
        <strain evidence="2">CCC 489</strain>
    </source>
</reference>
<dbReference type="InterPro" id="IPR045296">
    <property type="entry name" value="Complex1_LYR_ETFRF1_LYRM5"/>
</dbReference>